<dbReference type="Proteomes" id="UP000182114">
    <property type="component" value="Unassembled WGS sequence"/>
</dbReference>
<evidence type="ECO:0000256" key="1">
    <source>
        <dbReference type="SAM" id="Phobius"/>
    </source>
</evidence>
<keyword evidence="1" id="KW-0472">Membrane</keyword>
<keyword evidence="1" id="KW-1133">Transmembrane helix</keyword>
<feature type="transmembrane region" description="Helical" evidence="1">
    <location>
        <begin position="41"/>
        <end position="60"/>
    </location>
</feature>
<feature type="transmembrane region" description="Helical" evidence="1">
    <location>
        <begin position="67"/>
        <end position="84"/>
    </location>
</feature>
<evidence type="ECO:0000313" key="3">
    <source>
        <dbReference type="Proteomes" id="UP000182114"/>
    </source>
</evidence>
<reference evidence="3" key="1">
    <citation type="submission" date="2016-10" db="EMBL/GenBank/DDBJ databases">
        <authorList>
            <person name="Varghese N."/>
            <person name="Submissions S."/>
        </authorList>
    </citation>
    <scope>NUCLEOTIDE SEQUENCE [LARGE SCALE GENOMIC DNA]</scope>
    <source>
        <strain evidence="3">DSM 24729</strain>
    </source>
</reference>
<protein>
    <submittedName>
        <fullName evidence="2">Uncharacterized protein</fullName>
    </submittedName>
</protein>
<gene>
    <name evidence="2" type="ORF">SAMN04487992_12013</name>
</gene>
<keyword evidence="1" id="KW-0812">Transmembrane</keyword>
<proteinExistence type="predicted"/>
<evidence type="ECO:0000313" key="2">
    <source>
        <dbReference type="EMBL" id="SDF51354.1"/>
    </source>
</evidence>
<name>A0A1G7LPQ3_9FLAO</name>
<organism evidence="2 3">
    <name type="scientific">Cellulophaga baltica</name>
    <dbReference type="NCBI Taxonomy" id="76594"/>
    <lineage>
        <taxon>Bacteria</taxon>
        <taxon>Pseudomonadati</taxon>
        <taxon>Bacteroidota</taxon>
        <taxon>Flavobacteriia</taxon>
        <taxon>Flavobacteriales</taxon>
        <taxon>Flavobacteriaceae</taxon>
        <taxon>Cellulophaga</taxon>
    </lineage>
</organism>
<keyword evidence="3" id="KW-1185">Reference proteome</keyword>
<sequence length="110" mass="12472">MISIAIFLVFISFYMIYNTSNRAVKHVGFGFENWIETHRSFGKIIASILIATSICIHSYLFGLGSGLLVFLITLMLLASFIVLLAPLHLITYKITLLIFIPCFCFETFLL</sequence>
<accession>A0A1G7LPQ3</accession>
<dbReference type="EMBL" id="FNBD01000020">
    <property type="protein sequence ID" value="SDF51354.1"/>
    <property type="molecule type" value="Genomic_DNA"/>
</dbReference>
<dbReference type="AlphaFoldDB" id="A0A1G7LPQ3"/>